<evidence type="ECO:0000256" key="1">
    <source>
        <dbReference type="SAM" id="MobiDB-lite"/>
    </source>
</evidence>
<reference evidence="3" key="2">
    <citation type="submission" date="2025-09" db="UniProtKB">
        <authorList>
            <consortium name="Ensembl"/>
        </authorList>
    </citation>
    <scope>IDENTIFICATION</scope>
</reference>
<organism evidence="3 4">
    <name type="scientific">Paramormyrops kingsleyae</name>
    <dbReference type="NCBI Taxonomy" id="1676925"/>
    <lineage>
        <taxon>Eukaryota</taxon>
        <taxon>Metazoa</taxon>
        <taxon>Chordata</taxon>
        <taxon>Craniata</taxon>
        <taxon>Vertebrata</taxon>
        <taxon>Euteleostomi</taxon>
        <taxon>Actinopterygii</taxon>
        <taxon>Neopterygii</taxon>
        <taxon>Teleostei</taxon>
        <taxon>Osteoglossocephala</taxon>
        <taxon>Osteoglossomorpha</taxon>
        <taxon>Osteoglossiformes</taxon>
        <taxon>Mormyridae</taxon>
        <taxon>Paramormyrops</taxon>
    </lineage>
</organism>
<dbReference type="Ensembl" id="ENSPKIT00000018335.1">
    <property type="protein sequence ID" value="ENSPKIP00000037372.1"/>
    <property type="gene ID" value="ENSPKIG00000015579.1"/>
</dbReference>
<protein>
    <recommendedName>
        <fullName evidence="2">CTNNB1 binding N-teminal domain-containing protein</fullName>
    </recommendedName>
</protein>
<feature type="region of interest" description="Disordered" evidence="1">
    <location>
        <begin position="1"/>
        <end position="42"/>
    </location>
</feature>
<dbReference type="AlphaFoldDB" id="A0A3B3T2P1"/>
<feature type="domain" description="CTNNB1 binding N-teminal" evidence="2">
    <location>
        <begin position="10"/>
        <end position="83"/>
    </location>
</feature>
<evidence type="ECO:0000313" key="4">
    <source>
        <dbReference type="Proteomes" id="UP000261540"/>
    </source>
</evidence>
<dbReference type="Proteomes" id="UP000261540">
    <property type="component" value="Unplaced"/>
</dbReference>
<sequence length="130" mass="13927">MSGFSVSPVQLARQSQMPPGAYHEKHREHPDDGESPDLYGKGHPYSGYPGYVMMSNVSGDSFMSNGSLSPPMARTVSPALLSRMFHGSCSRSPSSLVIESQLSKTGQHTRATLSITGFQYDPGPPLALPS</sequence>
<evidence type="ECO:0000313" key="3">
    <source>
        <dbReference type="Ensembl" id="ENSPKIP00000037372.1"/>
    </source>
</evidence>
<dbReference type="GeneTree" id="ENSGT00970000197630"/>
<feature type="compositionally biased region" description="Basic and acidic residues" evidence="1">
    <location>
        <begin position="22"/>
        <end position="32"/>
    </location>
</feature>
<proteinExistence type="predicted"/>
<dbReference type="InterPro" id="IPR013558">
    <property type="entry name" value="CTNNB1-bd_N"/>
</dbReference>
<evidence type="ECO:0000259" key="2">
    <source>
        <dbReference type="Pfam" id="PF08347"/>
    </source>
</evidence>
<name>A0A3B3T2P1_9TELE</name>
<feature type="compositionally biased region" description="Polar residues" evidence="1">
    <location>
        <begin position="1"/>
        <end position="17"/>
    </location>
</feature>
<dbReference type="STRING" id="1676925.ENSPKIP00000037372"/>
<dbReference type="Pfam" id="PF08347">
    <property type="entry name" value="CTNNB1_binding"/>
    <property type="match status" value="1"/>
</dbReference>
<accession>A0A3B3T2P1</accession>
<reference evidence="3" key="1">
    <citation type="submission" date="2025-08" db="UniProtKB">
        <authorList>
            <consortium name="Ensembl"/>
        </authorList>
    </citation>
    <scope>IDENTIFICATION</scope>
</reference>
<keyword evidence="4" id="KW-1185">Reference proteome</keyword>